<dbReference type="GO" id="GO:0004673">
    <property type="term" value="F:protein histidine kinase activity"/>
    <property type="evidence" value="ECO:0007669"/>
    <property type="project" value="UniProtKB-EC"/>
</dbReference>
<evidence type="ECO:0000256" key="4">
    <source>
        <dbReference type="ARBA" id="ARBA00022679"/>
    </source>
</evidence>
<dbReference type="EMBL" id="VJOO01000043">
    <property type="protein sequence ID" value="TSE34522.1"/>
    <property type="molecule type" value="Genomic_DNA"/>
</dbReference>
<keyword evidence="3" id="KW-0597">Phosphoprotein</keyword>
<dbReference type="InterPro" id="IPR035965">
    <property type="entry name" value="PAS-like_dom_sf"/>
</dbReference>
<dbReference type="InterPro" id="IPR013655">
    <property type="entry name" value="PAS_fold_3"/>
</dbReference>
<evidence type="ECO:0000259" key="7">
    <source>
        <dbReference type="PROSITE" id="PS50112"/>
    </source>
</evidence>
<evidence type="ECO:0000256" key="1">
    <source>
        <dbReference type="ARBA" id="ARBA00000085"/>
    </source>
</evidence>
<keyword evidence="5" id="KW-0418">Kinase</keyword>
<evidence type="ECO:0000256" key="5">
    <source>
        <dbReference type="ARBA" id="ARBA00022777"/>
    </source>
</evidence>
<organism evidence="8 9">
    <name type="scientific">Tepidimonas fonticaldi</name>
    <dbReference type="NCBI Taxonomy" id="1101373"/>
    <lineage>
        <taxon>Bacteria</taxon>
        <taxon>Pseudomonadati</taxon>
        <taxon>Pseudomonadota</taxon>
        <taxon>Betaproteobacteria</taxon>
        <taxon>Burkholderiales</taxon>
        <taxon>Tepidimonas</taxon>
    </lineage>
</organism>
<proteinExistence type="predicted"/>
<comment type="caution">
    <text evidence="8">The sequence shown here is derived from an EMBL/GenBank/DDBJ whole genome shotgun (WGS) entry which is preliminary data.</text>
</comment>
<dbReference type="InterPro" id="IPR052162">
    <property type="entry name" value="Sensor_kinase/Photoreceptor"/>
</dbReference>
<keyword evidence="4" id="KW-0808">Transferase</keyword>
<protein>
    <recommendedName>
        <fullName evidence="2">histidine kinase</fullName>
        <ecNumber evidence="2">2.7.13.3</ecNumber>
    </recommendedName>
</protein>
<feature type="domain" description="PAS" evidence="7">
    <location>
        <begin position="66"/>
        <end position="136"/>
    </location>
</feature>
<evidence type="ECO:0000256" key="2">
    <source>
        <dbReference type="ARBA" id="ARBA00012438"/>
    </source>
</evidence>
<dbReference type="Proteomes" id="UP000316388">
    <property type="component" value="Unassembled WGS sequence"/>
</dbReference>
<dbReference type="InterPro" id="IPR000014">
    <property type="entry name" value="PAS"/>
</dbReference>
<dbReference type="SMART" id="SM00091">
    <property type="entry name" value="PAS"/>
    <property type="match status" value="1"/>
</dbReference>
<accession>A0A554XFB3</accession>
<name>A0A554XFB3_9BURK</name>
<feature type="region of interest" description="Disordered" evidence="6">
    <location>
        <begin position="22"/>
        <end position="41"/>
    </location>
</feature>
<sequence length="206" mass="23391">MVKGWPARPRCATKYQAGRLAGGRVRRHREGGHRENALDIDEPDGGHGCDVDIDARQRLLLALQAAERRYRLLAEHTQSIIYTIDNAGRLTYVSPSWTELLGHPVEEVIGRDFRPFVHPEDVPLCEDFLARTLRERRVLPPLTYRVLHRDGRVCYHRSMLAPVLDDDGQLQAIVGNAIHQRHPWPCGRRRRAARLRAALPSGAAPE</sequence>
<evidence type="ECO:0000256" key="3">
    <source>
        <dbReference type="ARBA" id="ARBA00022553"/>
    </source>
</evidence>
<evidence type="ECO:0000313" key="9">
    <source>
        <dbReference type="Proteomes" id="UP000316388"/>
    </source>
</evidence>
<evidence type="ECO:0000313" key="8">
    <source>
        <dbReference type="EMBL" id="TSE34522.1"/>
    </source>
</evidence>
<comment type="catalytic activity">
    <reaction evidence="1">
        <text>ATP + protein L-histidine = ADP + protein N-phospho-L-histidine.</text>
        <dbReference type="EC" id="2.7.13.3"/>
    </reaction>
</comment>
<dbReference type="Pfam" id="PF08447">
    <property type="entry name" value="PAS_3"/>
    <property type="match status" value="1"/>
</dbReference>
<dbReference type="PANTHER" id="PTHR43304:SF1">
    <property type="entry name" value="PAC DOMAIN-CONTAINING PROTEIN"/>
    <property type="match status" value="1"/>
</dbReference>
<dbReference type="SUPFAM" id="SSF55785">
    <property type="entry name" value="PYP-like sensor domain (PAS domain)"/>
    <property type="match status" value="1"/>
</dbReference>
<dbReference type="CDD" id="cd00130">
    <property type="entry name" value="PAS"/>
    <property type="match status" value="1"/>
</dbReference>
<gene>
    <name evidence="8" type="ORF">Tfont_02638</name>
</gene>
<reference evidence="8 9" key="1">
    <citation type="submission" date="2019-07" db="EMBL/GenBank/DDBJ databases">
        <title>Tepidimonas fonticaldi AT-A2 draft genome.</title>
        <authorList>
            <person name="Da Costa M.S."/>
            <person name="Froufe H.J.C."/>
            <person name="Egas C."/>
            <person name="Albuquerque L."/>
        </authorList>
    </citation>
    <scope>NUCLEOTIDE SEQUENCE [LARGE SCALE GENOMIC DNA]</scope>
    <source>
        <strain evidence="8 9">AT-A2</strain>
    </source>
</reference>
<evidence type="ECO:0000256" key="6">
    <source>
        <dbReference type="SAM" id="MobiDB-lite"/>
    </source>
</evidence>
<dbReference type="AlphaFoldDB" id="A0A554XFB3"/>
<dbReference type="PROSITE" id="PS50112">
    <property type="entry name" value="PAS"/>
    <property type="match status" value="1"/>
</dbReference>
<dbReference type="Gene3D" id="3.30.450.20">
    <property type="entry name" value="PAS domain"/>
    <property type="match status" value="1"/>
</dbReference>
<dbReference type="PANTHER" id="PTHR43304">
    <property type="entry name" value="PHYTOCHROME-LIKE PROTEIN CPH1"/>
    <property type="match status" value="1"/>
</dbReference>
<dbReference type="EC" id="2.7.13.3" evidence="2"/>
<dbReference type="NCBIfam" id="TIGR00229">
    <property type="entry name" value="sensory_box"/>
    <property type="match status" value="1"/>
</dbReference>